<dbReference type="GO" id="GO:0046872">
    <property type="term" value="F:metal ion binding"/>
    <property type="evidence" value="ECO:0007669"/>
    <property type="project" value="UniProtKB-KW"/>
</dbReference>
<comment type="catalytic activity">
    <reaction evidence="2">
        <text>an N-acylsphing-4-enine + H2O = sphing-4-enine + a fatty acid</text>
        <dbReference type="Rhea" id="RHEA:20856"/>
        <dbReference type="ChEBI" id="CHEBI:15377"/>
        <dbReference type="ChEBI" id="CHEBI:28868"/>
        <dbReference type="ChEBI" id="CHEBI:52639"/>
        <dbReference type="ChEBI" id="CHEBI:57756"/>
        <dbReference type="EC" id="3.5.1.23"/>
    </reaction>
</comment>
<proteinExistence type="inferred from homology"/>
<dbReference type="AlphaFoldDB" id="A0A3Q9BMM0"/>
<protein>
    <recommendedName>
        <fullName evidence="2">Neutral ceramidase</fullName>
        <ecNumber evidence="2">3.5.1.23</ecNumber>
    </recommendedName>
</protein>
<dbReference type="EC" id="3.5.1.23" evidence="2"/>
<feature type="domain" description="Neutral/alkaline non-lysosomal ceramidase N-terminal" evidence="3">
    <location>
        <begin position="10"/>
        <end position="208"/>
    </location>
</feature>
<gene>
    <name evidence="4" type="ORF">EJN90_09345</name>
</gene>
<keyword evidence="1" id="KW-0862">Zinc</keyword>
<keyword evidence="5" id="KW-1185">Reference proteome</keyword>
<dbReference type="InterPro" id="IPR006823">
    <property type="entry name" value="Ceramidase_alk"/>
</dbReference>
<dbReference type="Pfam" id="PF04734">
    <property type="entry name" value="Ceramidase_alk"/>
    <property type="match status" value="1"/>
</dbReference>
<dbReference type="GO" id="GO:0046512">
    <property type="term" value="P:sphingosine biosynthetic process"/>
    <property type="evidence" value="ECO:0007669"/>
    <property type="project" value="TreeGrafter"/>
</dbReference>
<dbReference type="PANTHER" id="PTHR12670:SF1">
    <property type="entry name" value="NEUTRAL CERAMIDASE"/>
    <property type="match status" value="1"/>
</dbReference>
<dbReference type="KEGG" id="jeh:EJN90_09345"/>
<feature type="binding site" evidence="1">
    <location>
        <position position="94"/>
    </location>
    <ligand>
        <name>Zn(2+)</name>
        <dbReference type="ChEBI" id="CHEBI:29105"/>
    </ligand>
</feature>
<evidence type="ECO:0000259" key="3">
    <source>
        <dbReference type="Pfam" id="PF04734"/>
    </source>
</evidence>
<dbReference type="OrthoDB" id="337762at2"/>
<dbReference type="GO" id="GO:0042759">
    <property type="term" value="P:long-chain fatty acid biosynthetic process"/>
    <property type="evidence" value="ECO:0007669"/>
    <property type="project" value="TreeGrafter"/>
</dbReference>
<dbReference type="InterPro" id="IPR031329">
    <property type="entry name" value="NEUT/ALK_ceramidase_N"/>
</dbReference>
<keyword evidence="2" id="KW-0746">Sphingolipid metabolism</keyword>
<dbReference type="PANTHER" id="PTHR12670">
    <property type="entry name" value="CERAMIDASE"/>
    <property type="match status" value="1"/>
</dbReference>
<dbReference type="GO" id="GO:0005576">
    <property type="term" value="C:extracellular region"/>
    <property type="evidence" value="ECO:0007669"/>
    <property type="project" value="TreeGrafter"/>
</dbReference>
<dbReference type="GO" id="GO:0046514">
    <property type="term" value="P:ceramide catabolic process"/>
    <property type="evidence" value="ECO:0007669"/>
    <property type="project" value="InterPro"/>
</dbReference>
<sequence length="411" mass="46638">MMEMNPMILAGFAREDITPKIPVPMSGFDGIRIATGVHDPLYANVMVIKKNEELFVMSVLDLLSIDIELLSSVRSKIESLGMMKGCNVQIMATHTHSGPVGINDTETGIMEGSSYFLGNKDSHYINYVSEKIVQAIKSAVRNLQAQTIKIGKSTVSGISSNRSRKNDEYDNVVLAFEFSSESNEKNLFLRFSCHPTVFDSSNTLISADFPASLYQRYADKYKHTFFINGACGDISTRHTRKSSDFNEIERMGRVLEEVITESLLAPFYEGIFDSFEMHSKWFTIETKKPGNIAELKRKYQKMEEGIEKISVRAELEYAKRQKQRPFLMEAGAVEIQGMKFNFLPVEIYSSLILAHLTENIFFSGFANGYYTYLPDSKAYERGEYEAYMSPFAMGEGERLISKVSKWLKELE</sequence>
<organism evidence="4 5">
    <name type="scientific">Jeotgalibaca ciconiae</name>
    <dbReference type="NCBI Taxonomy" id="2496265"/>
    <lineage>
        <taxon>Bacteria</taxon>
        <taxon>Bacillati</taxon>
        <taxon>Bacillota</taxon>
        <taxon>Bacilli</taxon>
        <taxon>Lactobacillales</taxon>
        <taxon>Carnobacteriaceae</taxon>
        <taxon>Jeotgalibaca</taxon>
    </lineage>
</organism>
<evidence type="ECO:0000313" key="5">
    <source>
        <dbReference type="Proteomes" id="UP000273326"/>
    </source>
</evidence>
<evidence type="ECO:0000256" key="2">
    <source>
        <dbReference type="RuleBase" id="RU366019"/>
    </source>
</evidence>
<dbReference type="EMBL" id="CP034465">
    <property type="protein sequence ID" value="AZP04825.1"/>
    <property type="molecule type" value="Genomic_DNA"/>
</dbReference>
<name>A0A3Q9BMM0_9LACT</name>
<dbReference type="GO" id="GO:0016020">
    <property type="term" value="C:membrane"/>
    <property type="evidence" value="ECO:0007669"/>
    <property type="project" value="GOC"/>
</dbReference>
<evidence type="ECO:0000256" key="1">
    <source>
        <dbReference type="PIRSR" id="PIRSR606823-2"/>
    </source>
</evidence>
<keyword evidence="2" id="KW-0378">Hydrolase</keyword>
<comment type="similarity">
    <text evidence="2">Belongs to the neutral ceramidase family.</text>
</comment>
<comment type="cofactor">
    <cofactor evidence="1">
        <name>Zn(2+)</name>
        <dbReference type="ChEBI" id="CHEBI:29105"/>
    </cofactor>
    <text evidence="1">Binds 1 zinc ion per subunit.</text>
</comment>
<feature type="binding site" evidence="1">
    <location>
        <position position="194"/>
    </location>
    <ligand>
        <name>Zn(2+)</name>
        <dbReference type="ChEBI" id="CHEBI:29105"/>
    </ligand>
</feature>
<evidence type="ECO:0000313" key="4">
    <source>
        <dbReference type="EMBL" id="AZP04825.1"/>
    </source>
</evidence>
<accession>A0A3Q9BMM0</accession>
<dbReference type="Proteomes" id="UP000273326">
    <property type="component" value="Chromosome"/>
</dbReference>
<reference evidence="5" key="1">
    <citation type="submission" date="2018-12" db="EMBL/GenBank/DDBJ databases">
        <title>Complete genome sequencing of Jeotgalibaca sp. H21T32.</title>
        <authorList>
            <person name="Bae J.-W."/>
            <person name="Lee S.-Y."/>
        </authorList>
    </citation>
    <scope>NUCLEOTIDE SEQUENCE [LARGE SCALE GENOMIC DNA]</scope>
    <source>
        <strain evidence="5">H21T32</strain>
    </source>
</reference>
<dbReference type="GO" id="GO:0017040">
    <property type="term" value="F:N-acylsphingosine amidohydrolase activity"/>
    <property type="evidence" value="ECO:0007669"/>
    <property type="project" value="UniProtKB-UniRule"/>
</dbReference>
<keyword evidence="1" id="KW-0479">Metal-binding</keyword>
<keyword evidence="2" id="KW-0443">Lipid metabolism</keyword>